<dbReference type="PANTHER" id="PTHR42756">
    <property type="entry name" value="TRANSCRIPTIONAL REGULATOR, MARR"/>
    <property type="match status" value="1"/>
</dbReference>
<name>A0A949WSM5_9CLOT</name>
<dbReference type="SMART" id="SM00347">
    <property type="entry name" value="HTH_MARR"/>
    <property type="match status" value="1"/>
</dbReference>
<evidence type="ECO:0000259" key="4">
    <source>
        <dbReference type="PROSITE" id="PS50995"/>
    </source>
</evidence>
<dbReference type="GO" id="GO:0003700">
    <property type="term" value="F:DNA-binding transcription factor activity"/>
    <property type="evidence" value="ECO:0007669"/>
    <property type="project" value="InterPro"/>
</dbReference>
<sequence length="141" mass="16478">MFDVDTCICFITNKVSKKMADKMNEKLVLVGSTRVQWLVMYYLLKYGKMSQRDLGEKMDIKDSTVVRLIDRMEKEQFVERAKDAKDRRITYVTLTEKGKKRIDELLPIGEEMSKVFSSNISEEEFEIFNNVLNKMAENAEG</sequence>
<keyword evidence="3" id="KW-0804">Transcription</keyword>
<proteinExistence type="predicted"/>
<comment type="caution">
    <text evidence="5">The sequence shown here is derived from an EMBL/GenBank/DDBJ whole genome shotgun (WGS) entry which is preliminary data.</text>
</comment>
<organism evidence="5 6">
    <name type="scientific">Clostridium thailandense</name>
    <dbReference type="NCBI Taxonomy" id="2794346"/>
    <lineage>
        <taxon>Bacteria</taxon>
        <taxon>Bacillati</taxon>
        <taxon>Bacillota</taxon>
        <taxon>Clostridia</taxon>
        <taxon>Eubacteriales</taxon>
        <taxon>Clostridiaceae</taxon>
        <taxon>Clostridium</taxon>
    </lineage>
</organism>
<keyword evidence="6" id="KW-1185">Reference proteome</keyword>
<keyword evidence="1" id="KW-0805">Transcription regulation</keyword>
<feature type="domain" description="HTH marR-type" evidence="4">
    <location>
        <begin position="1"/>
        <end position="137"/>
    </location>
</feature>
<dbReference type="Pfam" id="PF01047">
    <property type="entry name" value="MarR"/>
    <property type="match status" value="1"/>
</dbReference>
<protein>
    <submittedName>
        <fullName evidence="5">MarR family transcriptional regulator</fullName>
    </submittedName>
</protein>
<evidence type="ECO:0000256" key="3">
    <source>
        <dbReference type="ARBA" id="ARBA00023163"/>
    </source>
</evidence>
<evidence type="ECO:0000256" key="1">
    <source>
        <dbReference type="ARBA" id="ARBA00023015"/>
    </source>
</evidence>
<gene>
    <name evidence="5" type="ORF">I6U48_20810</name>
</gene>
<keyword evidence="2" id="KW-0238">DNA-binding</keyword>
<reference evidence="5" key="1">
    <citation type="submission" date="2020-12" db="EMBL/GenBank/DDBJ databases">
        <title>Clostridium thailandense sp. nov., a novel acetogenic bacterium isolated from peat land soil in Thailand.</title>
        <authorList>
            <person name="Chaikitkaew S."/>
            <person name="Birkeland N.K."/>
        </authorList>
    </citation>
    <scope>NUCLEOTIDE SEQUENCE</scope>
    <source>
        <strain evidence="5">PL3</strain>
    </source>
</reference>
<dbReference type="PANTHER" id="PTHR42756:SF1">
    <property type="entry name" value="TRANSCRIPTIONAL REPRESSOR OF EMRAB OPERON"/>
    <property type="match status" value="1"/>
</dbReference>
<evidence type="ECO:0000313" key="5">
    <source>
        <dbReference type="EMBL" id="MBV7275345.1"/>
    </source>
</evidence>
<dbReference type="InterPro" id="IPR000835">
    <property type="entry name" value="HTH_MarR-typ"/>
</dbReference>
<evidence type="ECO:0000256" key="2">
    <source>
        <dbReference type="ARBA" id="ARBA00023125"/>
    </source>
</evidence>
<accession>A0A949WSM5</accession>
<dbReference type="GO" id="GO:0003677">
    <property type="term" value="F:DNA binding"/>
    <property type="evidence" value="ECO:0007669"/>
    <property type="project" value="UniProtKB-KW"/>
</dbReference>
<dbReference type="RefSeq" id="WP_218322398.1">
    <property type="nucleotide sequence ID" value="NZ_JAEEGC010000120.1"/>
</dbReference>
<dbReference type="EMBL" id="JAEEGC010000120">
    <property type="protein sequence ID" value="MBV7275345.1"/>
    <property type="molecule type" value="Genomic_DNA"/>
</dbReference>
<evidence type="ECO:0000313" key="6">
    <source>
        <dbReference type="Proteomes" id="UP000694308"/>
    </source>
</evidence>
<dbReference type="Proteomes" id="UP000694308">
    <property type="component" value="Unassembled WGS sequence"/>
</dbReference>
<dbReference type="PROSITE" id="PS50995">
    <property type="entry name" value="HTH_MARR_2"/>
    <property type="match status" value="1"/>
</dbReference>
<dbReference type="AlphaFoldDB" id="A0A949WSM5"/>